<reference evidence="10 11" key="1">
    <citation type="submission" date="2019-11" db="EMBL/GenBank/DDBJ databases">
        <title>Genome sequences of 17 halophilic strains isolated from different environments.</title>
        <authorList>
            <person name="Furrow R.E."/>
        </authorList>
    </citation>
    <scope>NUCLEOTIDE SEQUENCE [LARGE SCALE GENOMIC DNA]</scope>
    <source>
        <strain evidence="10 11">22506_14_FS</strain>
    </source>
</reference>
<keyword evidence="7" id="KW-0479">Metal-binding</keyword>
<evidence type="ECO:0000256" key="1">
    <source>
        <dbReference type="ARBA" id="ARBA00001941"/>
    </source>
</evidence>
<dbReference type="GO" id="GO:0004177">
    <property type="term" value="F:aminopeptidase activity"/>
    <property type="evidence" value="ECO:0007669"/>
    <property type="project" value="UniProtKB-KW"/>
</dbReference>
<dbReference type="SUPFAM" id="SSF144052">
    <property type="entry name" value="Thermophilic metalloprotease-like"/>
    <property type="match status" value="1"/>
</dbReference>
<organism evidence="10 11">
    <name type="scientific">Guptibacillus hwajinpoensis</name>
    <dbReference type="NCBI Taxonomy" id="208199"/>
    <lineage>
        <taxon>Bacteria</taxon>
        <taxon>Bacillati</taxon>
        <taxon>Bacillota</taxon>
        <taxon>Bacilli</taxon>
        <taxon>Bacillales</taxon>
        <taxon>Guptibacillaceae</taxon>
        <taxon>Guptibacillus</taxon>
    </lineage>
</organism>
<dbReference type="PRINTS" id="PR00919">
    <property type="entry name" value="THERMOPTASE"/>
</dbReference>
<dbReference type="InterPro" id="IPR000787">
    <property type="entry name" value="Peptidase_M29"/>
</dbReference>
<gene>
    <name evidence="10" type="ORF">GLW07_12685</name>
</gene>
<dbReference type="EMBL" id="WMEY01000003">
    <property type="protein sequence ID" value="MYL64208.1"/>
    <property type="molecule type" value="Genomic_DNA"/>
</dbReference>
<dbReference type="PANTHER" id="PTHR34448:SF3">
    <property type="entry name" value="AMINOPEPTIDASE AMPS"/>
    <property type="match status" value="1"/>
</dbReference>
<comment type="cofactor">
    <cofactor evidence="3">
        <name>Zn(2+)</name>
        <dbReference type="ChEBI" id="CHEBI:29105"/>
    </cofactor>
</comment>
<evidence type="ECO:0000256" key="6">
    <source>
        <dbReference type="ARBA" id="ARBA00022670"/>
    </source>
</evidence>
<dbReference type="GO" id="GO:0008237">
    <property type="term" value="F:metallopeptidase activity"/>
    <property type="evidence" value="ECO:0007669"/>
    <property type="project" value="UniProtKB-KW"/>
</dbReference>
<comment type="cofactor">
    <cofactor evidence="2">
        <name>Mg(2+)</name>
        <dbReference type="ChEBI" id="CHEBI:18420"/>
    </cofactor>
</comment>
<evidence type="ECO:0000256" key="8">
    <source>
        <dbReference type="ARBA" id="ARBA00022801"/>
    </source>
</evidence>
<dbReference type="Proteomes" id="UP000447833">
    <property type="component" value="Unassembled WGS sequence"/>
</dbReference>
<keyword evidence="9" id="KW-0482">Metalloprotease</keyword>
<keyword evidence="6" id="KW-0645">Protease</keyword>
<dbReference type="GO" id="GO:0046872">
    <property type="term" value="F:metal ion binding"/>
    <property type="evidence" value="ECO:0007669"/>
    <property type="project" value="UniProtKB-KW"/>
</dbReference>
<comment type="caution">
    <text evidence="10">The sequence shown here is derived from an EMBL/GenBank/DDBJ whole genome shotgun (WGS) entry which is preliminary data.</text>
</comment>
<dbReference type="Pfam" id="PF02073">
    <property type="entry name" value="Peptidase_M29"/>
    <property type="match status" value="1"/>
</dbReference>
<protein>
    <submittedName>
        <fullName evidence="10">Aminopeptidase</fullName>
    </submittedName>
</protein>
<name>A0A845F0B9_9BACL</name>
<evidence type="ECO:0000256" key="9">
    <source>
        <dbReference type="ARBA" id="ARBA00023049"/>
    </source>
</evidence>
<evidence type="ECO:0000256" key="4">
    <source>
        <dbReference type="ARBA" id="ARBA00008236"/>
    </source>
</evidence>
<evidence type="ECO:0000313" key="11">
    <source>
        <dbReference type="Proteomes" id="UP000447833"/>
    </source>
</evidence>
<dbReference type="GO" id="GO:0006508">
    <property type="term" value="P:proteolysis"/>
    <property type="evidence" value="ECO:0007669"/>
    <property type="project" value="UniProtKB-KW"/>
</dbReference>
<comment type="cofactor">
    <cofactor evidence="1">
        <name>Co(2+)</name>
        <dbReference type="ChEBI" id="CHEBI:48828"/>
    </cofactor>
</comment>
<sequence>MMPEQIMLEKYAELALKRGVNLQKDQMLVINSSIEGVEFTRIVVKKAYEIGAKTVHINWSDDDLDRLWYENAAQDVLGNVPEWRVKMYDHFAEDGAAILSIRSTNPDLLKGIASSRISASNKASGEAMKNFRKYTMNDKITWSIVAIPNGEWAKKIFPELSEEDAIEKLWNQIFTITRVDQTDPIAAWNDHNATLAKARGVLNDRNYKKLAYKAPGTDLEIELPEGHIWKGGSSLSEQGIEFNANMPTEEVFTLPHKYGVNGTVSSTKPLSYGGNLINNFSLTFKDGKVVDFSAEEGYETLENLLNMDDGSRRLGEIAIVPHQSPISQSGLIFFNTLYDENASCHLALGKAYPSSVKGGADMDDDALDRHGVNNSITHVDFMMGSGELNIDGVKADGTTEAIFRNGNWAINVK</sequence>
<keyword evidence="5 10" id="KW-0031">Aminopeptidase</keyword>
<dbReference type="AlphaFoldDB" id="A0A845F0B9"/>
<accession>A0A845F0B9</accession>
<dbReference type="PANTHER" id="PTHR34448">
    <property type="entry name" value="AMINOPEPTIDASE"/>
    <property type="match status" value="1"/>
</dbReference>
<evidence type="ECO:0000256" key="7">
    <source>
        <dbReference type="ARBA" id="ARBA00022723"/>
    </source>
</evidence>
<dbReference type="Gene3D" id="3.40.1830.10">
    <property type="entry name" value="Thermophilic metalloprotease (M29)"/>
    <property type="match status" value="1"/>
</dbReference>
<dbReference type="InterPro" id="IPR035097">
    <property type="entry name" value="M29_N-terminal"/>
</dbReference>
<keyword evidence="8" id="KW-0378">Hydrolase</keyword>
<evidence type="ECO:0000256" key="3">
    <source>
        <dbReference type="ARBA" id="ARBA00001947"/>
    </source>
</evidence>
<evidence type="ECO:0000256" key="5">
    <source>
        <dbReference type="ARBA" id="ARBA00022438"/>
    </source>
</evidence>
<evidence type="ECO:0000313" key="10">
    <source>
        <dbReference type="EMBL" id="MYL64208.1"/>
    </source>
</evidence>
<dbReference type="InterPro" id="IPR052170">
    <property type="entry name" value="M29_Exopeptidase"/>
</dbReference>
<proteinExistence type="inferred from homology"/>
<comment type="similarity">
    <text evidence="4">Belongs to the peptidase M29 family.</text>
</comment>
<evidence type="ECO:0000256" key="2">
    <source>
        <dbReference type="ARBA" id="ARBA00001946"/>
    </source>
</evidence>